<evidence type="ECO:0000256" key="1">
    <source>
        <dbReference type="SAM" id="SignalP"/>
    </source>
</evidence>
<comment type="caution">
    <text evidence="2">The sequence shown here is derived from an EMBL/GenBank/DDBJ whole genome shotgun (WGS) entry which is preliminary data.</text>
</comment>
<reference evidence="2 3" key="1">
    <citation type="journal article" date="2015" name="BMC Genomics">
        <title>Insights from the genome of Ophiocordyceps polyrhachis-furcata to pathogenicity and host specificity in insect fungi.</title>
        <authorList>
            <person name="Wichadakul D."/>
            <person name="Kobmoo N."/>
            <person name="Ingsriswang S."/>
            <person name="Tangphatsornruang S."/>
            <person name="Chantasingh D."/>
            <person name="Luangsa-ard J.J."/>
            <person name="Eurwilaichitr L."/>
        </authorList>
    </citation>
    <scope>NUCLEOTIDE SEQUENCE [LARGE SCALE GENOMIC DNA]</scope>
    <source>
        <strain evidence="2 3">BCC 54312</strain>
    </source>
</reference>
<dbReference type="OrthoDB" id="3928002at2759"/>
<organism evidence="2 3">
    <name type="scientific">Ophiocordyceps polyrhachis-furcata BCC 54312</name>
    <dbReference type="NCBI Taxonomy" id="1330021"/>
    <lineage>
        <taxon>Eukaryota</taxon>
        <taxon>Fungi</taxon>
        <taxon>Dikarya</taxon>
        <taxon>Ascomycota</taxon>
        <taxon>Pezizomycotina</taxon>
        <taxon>Sordariomycetes</taxon>
        <taxon>Hypocreomycetidae</taxon>
        <taxon>Hypocreales</taxon>
        <taxon>Ophiocordycipitaceae</taxon>
        <taxon>Ophiocordyceps</taxon>
    </lineage>
</organism>
<dbReference type="Proteomes" id="UP000253664">
    <property type="component" value="Unassembled WGS sequence"/>
</dbReference>
<gene>
    <name evidence="2" type="ORF">L249_6808</name>
</gene>
<dbReference type="PANTHER" id="PTHR38049">
    <property type="entry name" value="RICIN B LECTIN DOMAIN-CONTAINING PROTEIN"/>
    <property type="match status" value="1"/>
</dbReference>
<dbReference type="STRING" id="1330021.A0A367LKW9"/>
<keyword evidence="3" id="KW-1185">Reference proteome</keyword>
<dbReference type="EMBL" id="LKCN02000003">
    <property type="protein sequence ID" value="RCI15073.1"/>
    <property type="molecule type" value="Genomic_DNA"/>
</dbReference>
<evidence type="ECO:0000313" key="3">
    <source>
        <dbReference type="Proteomes" id="UP000253664"/>
    </source>
</evidence>
<evidence type="ECO:0000313" key="2">
    <source>
        <dbReference type="EMBL" id="RCI15073.1"/>
    </source>
</evidence>
<dbReference type="AlphaFoldDB" id="A0A367LKW9"/>
<accession>A0A367LKW9</accession>
<feature type="signal peptide" evidence="1">
    <location>
        <begin position="1"/>
        <end position="20"/>
    </location>
</feature>
<name>A0A367LKW9_9HYPO</name>
<protein>
    <submittedName>
        <fullName evidence="2">Uncharacterized protein</fullName>
    </submittedName>
</protein>
<sequence>MVLGLLAITAIPTITGVGQAVSAQKKQNAAAKEQAKFYLTASVPGFREIGVCVLSDGKLLVELVENQEEECAQEPQPQLQSTKGHKFCGYYFTYPSEEQHLGLVSTIADDPPMLNWIYVNRETREVEHGGRKQTLGHVIGPWGWSRDESFLTLQGDDEGFVVREGEGGYWAVYWEPDSVESERTTHHCMPVKLRRRPLLGVNSRYVRGHEG</sequence>
<feature type="chain" id="PRO_5016645782" evidence="1">
    <location>
        <begin position="21"/>
        <end position="211"/>
    </location>
</feature>
<proteinExistence type="predicted"/>
<keyword evidence="1" id="KW-0732">Signal</keyword>
<dbReference type="PANTHER" id="PTHR38049:SF1">
    <property type="entry name" value="PROTEIN KINASE DOMAIN-CONTAINING PROTEIN"/>
    <property type="match status" value="1"/>
</dbReference>